<accession>A0AAV0VYN5</accession>
<evidence type="ECO:0000313" key="6">
    <source>
        <dbReference type="Proteomes" id="UP001160148"/>
    </source>
</evidence>
<evidence type="ECO:0000313" key="5">
    <source>
        <dbReference type="EMBL" id="CAI6348760.1"/>
    </source>
</evidence>
<dbReference type="AlphaFoldDB" id="A0AAV0VYN5"/>
<evidence type="ECO:0000256" key="2">
    <source>
        <dbReference type="ARBA" id="ARBA00022771"/>
    </source>
</evidence>
<evidence type="ECO:0000256" key="3">
    <source>
        <dbReference type="ARBA" id="ARBA00022833"/>
    </source>
</evidence>
<reference evidence="5 6" key="1">
    <citation type="submission" date="2023-01" db="EMBL/GenBank/DDBJ databases">
        <authorList>
            <person name="Whitehead M."/>
        </authorList>
    </citation>
    <scope>NUCLEOTIDE SEQUENCE [LARGE SCALE GENOMIC DNA]</scope>
</reference>
<dbReference type="Pfam" id="PF13920">
    <property type="entry name" value="zf-C3HC4_3"/>
    <property type="match status" value="1"/>
</dbReference>
<comment type="caution">
    <text evidence="5">The sequence shown here is derived from an EMBL/GenBank/DDBJ whole genome shotgun (WGS) entry which is preliminary data.</text>
</comment>
<dbReference type="Gene3D" id="3.30.40.10">
    <property type="entry name" value="Zinc/RING finger domain, C3HC4 (zinc finger)"/>
    <property type="match status" value="1"/>
</dbReference>
<keyword evidence="6" id="KW-1185">Reference proteome</keyword>
<name>A0AAV0VYN5_9HEMI</name>
<keyword evidence="2" id="KW-0863">Zinc-finger</keyword>
<dbReference type="GO" id="GO:0016567">
    <property type="term" value="P:protein ubiquitination"/>
    <property type="evidence" value="ECO:0007669"/>
    <property type="project" value="TreeGrafter"/>
</dbReference>
<dbReference type="EMBL" id="CARXXK010000001">
    <property type="protein sequence ID" value="CAI6348760.1"/>
    <property type="molecule type" value="Genomic_DNA"/>
</dbReference>
<protein>
    <submittedName>
        <fullName evidence="5">Uncharacterized protein</fullName>
    </submittedName>
</protein>
<evidence type="ECO:0000256" key="4">
    <source>
        <dbReference type="SAM" id="MobiDB-lite"/>
    </source>
</evidence>
<dbReference type="InterPro" id="IPR013083">
    <property type="entry name" value="Znf_RING/FYVE/PHD"/>
</dbReference>
<feature type="region of interest" description="Disordered" evidence="4">
    <location>
        <begin position="1"/>
        <end position="21"/>
    </location>
</feature>
<organism evidence="5 6">
    <name type="scientific">Macrosiphum euphorbiae</name>
    <name type="common">potato aphid</name>
    <dbReference type="NCBI Taxonomy" id="13131"/>
    <lineage>
        <taxon>Eukaryota</taxon>
        <taxon>Metazoa</taxon>
        <taxon>Ecdysozoa</taxon>
        <taxon>Arthropoda</taxon>
        <taxon>Hexapoda</taxon>
        <taxon>Insecta</taxon>
        <taxon>Pterygota</taxon>
        <taxon>Neoptera</taxon>
        <taxon>Paraneoptera</taxon>
        <taxon>Hemiptera</taxon>
        <taxon>Sternorrhyncha</taxon>
        <taxon>Aphidomorpha</taxon>
        <taxon>Aphidoidea</taxon>
        <taxon>Aphididae</taxon>
        <taxon>Macrosiphini</taxon>
        <taxon>Macrosiphum</taxon>
    </lineage>
</organism>
<dbReference type="Proteomes" id="UP001160148">
    <property type="component" value="Unassembled WGS sequence"/>
</dbReference>
<keyword evidence="1" id="KW-0479">Metal-binding</keyword>
<dbReference type="PANTHER" id="PTHR46858:SF5">
    <property type="entry name" value="E3 UBIQUITIN-PROTEIN LIGASE APD1-RELATED"/>
    <property type="match status" value="1"/>
</dbReference>
<sequence>MPPQTLKRPTEDVSYSNDEDEYDTWVNKKKSRYLYTYKLKSQSPDLFQNINDSDESESIHSTQSKATMEVADLLDFSSVTSCYTDCDCDDSSQSDCDYISSSQSDPSECEEVETKNIILDIEKKSYISEDTDSQIFISETNFKSPVVFEKCCQCLKPNSNHNFQYCNQCFKYRMQLFESTSNPKPKRIKRLYDMANRAEENYLPKDCQSSSTSNSQESLNSLGISGLCLSQDASNTFENATNNCNICFLKPKNGIFNHGKTAHVYCCYTCAKHIWSRSGKCPICNLKIRYVTKAVRV</sequence>
<dbReference type="GO" id="GO:0061630">
    <property type="term" value="F:ubiquitin protein ligase activity"/>
    <property type="evidence" value="ECO:0007669"/>
    <property type="project" value="TreeGrafter"/>
</dbReference>
<evidence type="ECO:0000256" key="1">
    <source>
        <dbReference type="ARBA" id="ARBA00022723"/>
    </source>
</evidence>
<proteinExistence type="predicted"/>
<keyword evidence="3" id="KW-0862">Zinc</keyword>
<dbReference type="PANTHER" id="PTHR46858">
    <property type="entry name" value="OS05G0521000 PROTEIN"/>
    <property type="match status" value="1"/>
</dbReference>
<dbReference type="GO" id="GO:0008270">
    <property type="term" value="F:zinc ion binding"/>
    <property type="evidence" value="ECO:0007669"/>
    <property type="project" value="UniProtKB-KW"/>
</dbReference>
<gene>
    <name evidence="5" type="ORF">MEUPH1_LOCUS5404</name>
</gene>